<keyword evidence="11" id="KW-1185">Reference proteome</keyword>
<evidence type="ECO:0000256" key="2">
    <source>
        <dbReference type="ARBA" id="ARBA00012884"/>
    </source>
</evidence>
<dbReference type="PANTHER" id="PTHR42862:SF1">
    <property type="entry name" value="DELTA-1-PYRROLINE-5-CARBOXYLATE DEHYDROGENASE 2, ISOFORM A-RELATED"/>
    <property type="match status" value="1"/>
</dbReference>
<dbReference type="KEGG" id="tsv:DSM104635_02381"/>
<dbReference type="InterPro" id="IPR015590">
    <property type="entry name" value="Aldehyde_DH_dom"/>
</dbReference>
<evidence type="ECO:0000256" key="1">
    <source>
        <dbReference type="ARBA" id="ARBA00004786"/>
    </source>
</evidence>
<protein>
    <recommendedName>
        <fullName evidence="2">L-glutamate gamma-semialdehyde dehydrogenase</fullName>
        <ecNumber evidence="2">1.2.1.88</ecNumber>
    </recommendedName>
</protein>
<evidence type="ECO:0000259" key="9">
    <source>
        <dbReference type="Pfam" id="PF00171"/>
    </source>
</evidence>
<dbReference type="CDD" id="cd07095">
    <property type="entry name" value="ALDH_SGSD_AstD"/>
    <property type="match status" value="1"/>
</dbReference>
<evidence type="ECO:0000256" key="3">
    <source>
        <dbReference type="ARBA" id="ARBA00022503"/>
    </source>
</evidence>
<comment type="similarity">
    <text evidence="8">Belongs to the aldehyde dehydrogenase family.</text>
</comment>
<dbReference type="EMBL" id="CP047045">
    <property type="protein sequence ID" value="QGZ95532.1"/>
    <property type="molecule type" value="Genomic_DNA"/>
</dbReference>
<feature type="domain" description="Aldehyde dehydrogenase" evidence="9">
    <location>
        <begin position="11"/>
        <end position="455"/>
    </location>
</feature>
<dbReference type="InterPro" id="IPR029510">
    <property type="entry name" value="Ald_DH_CS_GLU"/>
</dbReference>
<comment type="catalytic activity">
    <reaction evidence="6">
        <text>L-glutamate 5-semialdehyde + NAD(+) + H2O = L-glutamate + NADH + 2 H(+)</text>
        <dbReference type="Rhea" id="RHEA:30235"/>
        <dbReference type="ChEBI" id="CHEBI:15377"/>
        <dbReference type="ChEBI" id="CHEBI:15378"/>
        <dbReference type="ChEBI" id="CHEBI:29985"/>
        <dbReference type="ChEBI" id="CHEBI:57540"/>
        <dbReference type="ChEBI" id="CHEBI:57945"/>
        <dbReference type="ChEBI" id="CHEBI:58066"/>
        <dbReference type="EC" id="1.2.1.88"/>
    </reaction>
</comment>
<proteinExistence type="inferred from homology"/>
<dbReference type="AlphaFoldDB" id="A0A6I6MV92"/>
<dbReference type="PANTHER" id="PTHR42862">
    <property type="entry name" value="DELTA-1-PYRROLINE-5-CARBOXYLATE DEHYDROGENASE 1, ISOFORM A-RELATED"/>
    <property type="match status" value="1"/>
</dbReference>
<dbReference type="InterPro" id="IPR016162">
    <property type="entry name" value="Ald_DH_N"/>
</dbReference>
<dbReference type="InterPro" id="IPR017649">
    <property type="entry name" value="SuccinylGlu_semiald_DH_AstD"/>
</dbReference>
<dbReference type="SUPFAM" id="SSF53720">
    <property type="entry name" value="ALDH-like"/>
    <property type="match status" value="1"/>
</dbReference>
<dbReference type="GO" id="GO:0010133">
    <property type="term" value="P:L-proline catabolic process to L-glutamate"/>
    <property type="evidence" value="ECO:0007669"/>
    <property type="project" value="TreeGrafter"/>
</dbReference>
<dbReference type="PROSITE" id="PS00687">
    <property type="entry name" value="ALDEHYDE_DEHYDR_GLU"/>
    <property type="match status" value="1"/>
</dbReference>
<evidence type="ECO:0000256" key="7">
    <source>
        <dbReference type="PROSITE-ProRule" id="PRU10007"/>
    </source>
</evidence>
<evidence type="ECO:0000313" key="11">
    <source>
        <dbReference type="Proteomes" id="UP000431269"/>
    </source>
</evidence>
<keyword evidence="3" id="KW-0056">Arginine metabolism</keyword>
<feature type="active site" evidence="7">
    <location>
        <position position="245"/>
    </location>
</feature>
<dbReference type="InterPro" id="IPR016160">
    <property type="entry name" value="Ald_DH_CS_CYS"/>
</dbReference>
<gene>
    <name evidence="10" type="primary">astD</name>
    <name evidence="10" type="ORF">DSM104635_02381</name>
</gene>
<evidence type="ECO:0000256" key="4">
    <source>
        <dbReference type="ARBA" id="ARBA00023002"/>
    </source>
</evidence>
<evidence type="ECO:0000256" key="5">
    <source>
        <dbReference type="ARBA" id="ARBA00023027"/>
    </source>
</evidence>
<dbReference type="GO" id="GO:0003842">
    <property type="term" value="F:L-glutamate gamma-semialdehyde dehydrogenase activity"/>
    <property type="evidence" value="ECO:0007669"/>
    <property type="project" value="UniProtKB-EC"/>
</dbReference>
<dbReference type="GO" id="GO:0043824">
    <property type="term" value="F:succinylglutamate-semialdehyde dehydrogenase activity"/>
    <property type="evidence" value="ECO:0007669"/>
    <property type="project" value="InterPro"/>
</dbReference>
<dbReference type="InterPro" id="IPR016161">
    <property type="entry name" value="Ald_DH/histidinol_DH"/>
</dbReference>
<dbReference type="InterPro" id="IPR016163">
    <property type="entry name" value="Ald_DH_C"/>
</dbReference>
<keyword evidence="4 8" id="KW-0560">Oxidoreductase</keyword>
<dbReference type="FunFam" id="3.40.605.10:FF:000010">
    <property type="entry name" value="N-succinylglutamate 5-semialdehyde dehydrogenase"/>
    <property type="match status" value="1"/>
</dbReference>
<dbReference type="Pfam" id="PF00171">
    <property type="entry name" value="Aldedh"/>
    <property type="match status" value="1"/>
</dbReference>
<dbReference type="Proteomes" id="UP000431269">
    <property type="component" value="Chromosome"/>
</dbReference>
<dbReference type="PROSITE" id="PS00070">
    <property type="entry name" value="ALDEHYDE_DEHYDR_CYS"/>
    <property type="match status" value="1"/>
</dbReference>
<dbReference type="NCBIfam" id="TIGR03240">
    <property type="entry name" value="arg_catab_astD"/>
    <property type="match status" value="1"/>
</dbReference>
<reference evidence="11" key="1">
    <citation type="submission" date="2019-12" db="EMBL/GenBank/DDBJ databases">
        <title>Complete genome of Terracaulis silvestris 0127_4.</title>
        <authorList>
            <person name="Vieira S."/>
            <person name="Riedel T."/>
            <person name="Sproer C."/>
            <person name="Pascual J."/>
            <person name="Boedeker C."/>
            <person name="Overmann J."/>
        </authorList>
    </citation>
    <scope>NUCLEOTIDE SEQUENCE [LARGE SCALE GENOMIC DNA]</scope>
    <source>
        <strain evidence="11">0127_4</strain>
    </source>
</reference>
<evidence type="ECO:0000313" key="10">
    <source>
        <dbReference type="EMBL" id="QGZ95532.1"/>
    </source>
</evidence>
<dbReference type="Gene3D" id="3.40.605.10">
    <property type="entry name" value="Aldehyde Dehydrogenase, Chain A, domain 1"/>
    <property type="match status" value="1"/>
</dbReference>
<sequence length="482" mass="50551">MRTELYIGGQWREGGGERFSSHDPVTGDKVWQGRAADPDDVAAAMAAARLAFPGWSRRPVEERVEIVRAFAKAIEKRGDELVRTISREMGKVTWDAKGELGTIIGKVEISVRAQAERAGGKEEKAAFGAMTLSHRAHGVLAVFGPFNFPGHLPNGHIVPALLAGNCVLFKPSEFTPGVGDIMVEAWEEAGLPAGVLNLLQGARETGAALLDAPGLNGVLFTGSAQTGALIHKKFAGHPDVLLALELGGNNPLIVWPPVDVKAAANLIVHSAFATSGQRCSCARRLIVPDNADGEAIIKAAAELAAKVSVGAADSASDVFMGPLVNAHAADRAVKMEQGLVAMGGKAVLPVKRDGAFVHPAIVDVTGLNVPDEELFGPLLQVYRVQDFDHALDVANATRFGLAGGLISDDPALWARVKNEMRVGILNWNRPTTGASGAMPFGGPGLSGSLRPSAYYAADYVAYPVATQLSEKATPIAAPGLPE</sequence>
<dbReference type="InterPro" id="IPR050485">
    <property type="entry name" value="Proline_metab_enzyme"/>
</dbReference>
<evidence type="ECO:0000256" key="6">
    <source>
        <dbReference type="ARBA" id="ARBA00048142"/>
    </source>
</evidence>
<dbReference type="EC" id="1.2.1.88" evidence="2"/>
<accession>A0A6I6MV92</accession>
<dbReference type="RefSeq" id="WP_158766383.1">
    <property type="nucleotide sequence ID" value="NZ_CP047045.1"/>
</dbReference>
<name>A0A6I6MV92_9CAUL</name>
<comment type="pathway">
    <text evidence="1">Amino-acid degradation; L-proline degradation into L-glutamate; L-glutamate from L-proline: step 2/2.</text>
</comment>
<evidence type="ECO:0000256" key="8">
    <source>
        <dbReference type="RuleBase" id="RU003345"/>
    </source>
</evidence>
<organism evidence="10 11">
    <name type="scientific">Terricaulis silvestris</name>
    <dbReference type="NCBI Taxonomy" id="2686094"/>
    <lineage>
        <taxon>Bacteria</taxon>
        <taxon>Pseudomonadati</taxon>
        <taxon>Pseudomonadota</taxon>
        <taxon>Alphaproteobacteria</taxon>
        <taxon>Caulobacterales</taxon>
        <taxon>Caulobacteraceae</taxon>
        <taxon>Terricaulis</taxon>
    </lineage>
</organism>
<dbReference type="GO" id="GO:0006527">
    <property type="term" value="P:L-arginine catabolic process"/>
    <property type="evidence" value="ECO:0007669"/>
    <property type="project" value="InterPro"/>
</dbReference>
<dbReference type="Gene3D" id="3.40.309.10">
    <property type="entry name" value="Aldehyde Dehydrogenase, Chain A, domain 2"/>
    <property type="match status" value="1"/>
</dbReference>
<dbReference type="NCBIfam" id="NF006992">
    <property type="entry name" value="PRK09457.1"/>
    <property type="match status" value="1"/>
</dbReference>
<dbReference type="GO" id="GO:0009898">
    <property type="term" value="C:cytoplasmic side of plasma membrane"/>
    <property type="evidence" value="ECO:0007669"/>
    <property type="project" value="TreeGrafter"/>
</dbReference>
<keyword evidence="5" id="KW-0520">NAD</keyword>